<feature type="region of interest" description="Disordered" evidence="8">
    <location>
        <begin position="209"/>
        <end position="234"/>
    </location>
</feature>
<evidence type="ECO:0000313" key="10">
    <source>
        <dbReference type="Proteomes" id="UP001250858"/>
    </source>
</evidence>
<comment type="catalytic activity">
    <reaction evidence="7">
        <text>a peptidoglycan chain = a peptidoglycan chain with N-acetyl-1,6-anhydromuramyl-[peptide] at the reducing end + a peptidoglycan chain with N-acetylglucosamine at the non-reducing end.</text>
        <dbReference type="EC" id="4.2.2.29"/>
    </reaction>
</comment>
<gene>
    <name evidence="7 9" type="primary">mltG</name>
    <name evidence="9" type="ORF">RGF97_29920</name>
</gene>
<keyword evidence="4 7" id="KW-0472">Membrane</keyword>
<reference evidence="9 10" key="1">
    <citation type="submission" date="2023-09" db="EMBL/GenBank/DDBJ databases">
        <title>Complete genome of Streptomyces roseicoloratus T14.</title>
        <authorList>
            <person name="Bashizi T."/>
            <person name="Kim M.-J."/>
            <person name="Lee G."/>
            <person name="Tagele S.B."/>
            <person name="Shin J.-H."/>
        </authorList>
    </citation>
    <scope>NUCLEOTIDE SEQUENCE [LARGE SCALE GENOMIC DNA]</scope>
    <source>
        <strain evidence="9 10">T14</strain>
    </source>
</reference>
<feature type="site" description="Important for catalytic activity" evidence="7">
    <location>
        <position position="168"/>
    </location>
</feature>
<evidence type="ECO:0000256" key="2">
    <source>
        <dbReference type="ARBA" id="ARBA00022692"/>
    </source>
</evidence>
<keyword evidence="1 7" id="KW-1003">Cell membrane</keyword>
<dbReference type="PANTHER" id="PTHR30518:SF2">
    <property type="entry name" value="ENDOLYTIC MUREIN TRANSGLYCOSYLASE"/>
    <property type="match status" value="1"/>
</dbReference>
<evidence type="ECO:0000313" key="9">
    <source>
        <dbReference type="EMBL" id="WMX48173.1"/>
    </source>
</evidence>
<proteinExistence type="inferred from homology"/>
<dbReference type="RefSeq" id="WP_128980307.1">
    <property type="nucleotide sequence ID" value="NZ_CP133762.1"/>
</dbReference>
<evidence type="ECO:0000256" key="5">
    <source>
        <dbReference type="ARBA" id="ARBA00023239"/>
    </source>
</evidence>
<organism evidence="9 10">
    <name type="scientific">Streptomyces roseicoloratus</name>
    <dbReference type="NCBI Taxonomy" id="2508722"/>
    <lineage>
        <taxon>Bacteria</taxon>
        <taxon>Bacillati</taxon>
        <taxon>Actinomycetota</taxon>
        <taxon>Actinomycetes</taxon>
        <taxon>Kitasatosporales</taxon>
        <taxon>Streptomycetaceae</taxon>
        <taxon>Streptomyces</taxon>
    </lineage>
</organism>
<keyword evidence="5 7" id="KW-0456">Lyase</keyword>
<evidence type="ECO:0000256" key="7">
    <source>
        <dbReference type="HAMAP-Rule" id="MF_02065"/>
    </source>
</evidence>
<evidence type="ECO:0000256" key="3">
    <source>
        <dbReference type="ARBA" id="ARBA00022989"/>
    </source>
</evidence>
<keyword evidence="6 7" id="KW-0961">Cell wall biogenesis/degradation</keyword>
<dbReference type="EC" id="4.2.2.29" evidence="7"/>
<dbReference type="NCBIfam" id="TIGR00247">
    <property type="entry name" value="endolytic transglycosylase MltG"/>
    <property type="match status" value="1"/>
</dbReference>
<keyword evidence="2 7" id="KW-0812">Transmembrane</keyword>
<evidence type="ECO:0000256" key="8">
    <source>
        <dbReference type="SAM" id="MobiDB-lite"/>
    </source>
</evidence>
<comment type="function">
    <text evidence="7">Functions as a peptidoglycan terminase that cleaves nascent peptidoglycan strands endolytically to terminate their elongation.</text>
</comment>
<comment type="similarity">
    <text evidence="7">Belongs to the transglycosylase MltG family.</text>
</comment>
<dbReference type="Pfam" id="PF02618">
    <property type="entry name" value="YceG"/>
    <property type="match status" value="1"/>
</dbReference>
<dbReference type="Proteomes" id="UP001250858">
    <property type="component" value="Chromosome"/>
</dbReference>
<dbReference type="HAMAP" id="MF_02065">
    <property type="entry name" value="MltG"/>
    <property type="match status" value="1"/>
</dbReference>
<dbReference type="CDD" id="cd08010">
    <property type="entry name" value="MltG_like"/>
    <property type="match status" value="1"/>
</dbReference>
<accession>A0ABY9S2K6</accession>
<sequence>MTYRTWQPERRPRRRSRLTRRGKLVVLGALLAVAAAVTVPLLLLGGDHPKPPPPVKQRTLLIPEGWRGGEVYEAVDRSLGLPAGTTRRTAQAPATALALPAAAAGNPEGYLFPATYPVDTTTTPDGLLRYMVDTATKRFGAPGIAEGARRHGMTVHQLVIIASIVQAEADTPEDMGKVARVVYNRLAQGMPLQMDSTINYALGRDTVDTSHQDTRIDSPYNTYERRGLPPSPIGNPGDQAMSAAVAPAEGDWLYFVTVSHGDTRFTASYPEHQANVADFNARRRAATTS</sequence>
<keyword evidence="10" id="KW-1185">Reference proteome</keyword>
<evidence type="ECO:0000256" key="1">
    <source>
        <dbReference type="ARBA" id="ARBA00022475"/>
    </source>
</evidence>
<dbReference type="InterPro" id="IPR003770">
    <property type="entry name" value="MLTG-like"/>
</dbReference>
<protein>
    <recommendedName>
        <fullName evidence="7">Endolytic murein transglycosylase</fullName>
        <ecNumber evidence="7">4.2.2.29</ecNumber>
    </recommendedName>
    <alternativeName>
        <fullName evidence="7">Peptidoglycan lytic transglycosylase</fullName>
    </alternativeName>
    <alternativeName>
        <fullName evidence="7">Peptidoglycan polymerization terminase</fullName>
    </alternativeName>
</protein>
<evidence type="ECO:0000256" key="4">
    <source>
        <dbReference type="ARBA" id="ARBA00023136"/>
    </source>
</evidence>
<name>A0ABY9S2K6_9ACTN</name>
<evidence type="ECO:0000256" key="6">
    <source>
        <dbReference type="ARBA" id="ARBA00023316"/>
    </source>
</evidence>
<keyword evidence="3 7" id="KW-1133">Transmembrane helix</keyword>
<dbReference type="PANTHER" id="PTHR30518">
    <property type="entry name" value="ENDOLYTIC MUREIN TRANSGLYCOSYLASE"/>
    <property type="match status" value="1"/>
</dbReference>
<dbReference type="EMBL" id="CP133762">
    <property type="protein sequence ID" value="WMX48173.1"/>
    <property type="molecule type" value="Genomic_DNA"/>
</dbReference>